<dbReference type="RefSeq" id="WP_094531449.1">
    <property type="nucleotide sequence ID" value="NZ_NHPJ01000072.1"/>
</dbReference>
<gene>
    <name evidence="3" type="ORF">DJ70_07075</name>
</gene>
<accession>A0A256IK97</accession>
<evidence type="ECO:0000256" key="1">
    <source>
        <dbReference type="SAM" id="MobiDB-lite"/>
    </source>
</evidence>
<dbReference type="InterPro" id="IPR046738">
    <property type="entry name" value="DUF6788"/>
</dbReference>
<reference evidence="3 4" key="1">
    <citation type="journal article" date="2014" name="Front. Microbiol.">
        <title>Population and genomic analysis of the genus Halorubrum.</title>
        <authorList>
            <person name="Fullmer M.S."/>
            <person name="Soucy S.M."/>
            <person name="Swithers K.S."/>
            <person name="Makkay A.M."/>
            <person name="Wheeler R."/>
            <person name="Ventosa A."/>
            <person name="Gogarten J.P."/>
            <person name="Papke R.T."/>
        </authorList>
    </citation>
    <scope>NUCLEOTIDE SEQUENCE [LARGE SCALE GENOMIC DNA]</scope>
    <source>
        <strain evidence="3 4">Cb34</strain>
    </source>
</reference>
<dbReference type="Pfam" id="PF20586">
    <property type="entry name" value="DUF6788"/>
    <property type="match status" value="1"/>
</dbReference>
<feature type="compositionally biased region" description="Acidic residues" evidence="1">
    <location>
        <begin position="45"/>
        <end position="62"/>
    </location>
</feature>
<keyword evidence="4" id="KW-1185">Reference proteome</keyword>
<feature type="compositionally biased region" description="Pro residues" evidence="1">
    <location>
        <begin position="1"/>
        <end position="10"/>
    </location>
</feature>
<evidence type="ECO:0000313" key="3">
    <source>
        <dbReference type="EMBL" id="OYR56969.1"/>
    </source>
</evidence>
<comment type="caution">
    <text evidence="3">The sequence shown here is derived from an EMBL/GenBank/DDBJ whole genome shotgun (WGS) entry which is preliminary data.</text>
</comment>
<sequence>MPHPPTPPESAPKYITDGLPKQDTDTLHELREYIDELIDSREQPVDPEDLPDNADPVDTEDDGAGTIVKERVKCGADCTCNNGTGHGPYLYRYFYDESGSLNSEYIGKPGDQ</sequence>
<feature type="domain" description="DUF6788" evidence="2">
    <location>
        <begin position="60"/>
        <end position="108"/>
    </location>
</feature>
<evidence type="ECO:0000313" key="4">
    <source>
        <dbReference type="Proteomes" id="UP000216308"/>
    </source>
</evidence>
<evidence type="ECO:0000259" key="2">
    <source>
        <dbReference type="Pfam" id="PF20586"/>
    </source>
</evidence>
<proteinExistence type="predicted"/>
<dbReference type="AlphaFoldDB" id="A0A256IK97"/>
<protein>
    <recommendedName>
        <fullName evidence="2">DUF6788 domain-containing protein</fullName>
    </recommendedName>
</protein>
<name>A0A256IK97_9EURY</name>
<dbReference type="Proteomes" id="UP000216308">
    <property type="component" value="Unassembled WGS sequence"/>
</dbReference>
<dbReference type="OrthoDB" id="237450at2157"/>
<feature type="region of interest" description="Disordered" evidence="1">
    <location>
        <begin position="38"/>
        <end position="62"/>
    </location>
</feature>
<organism evidence="3 4">
    <name type="scientific">Halorubrum halodurans</name>
    <dbReference type="NCBI Taxonomy" id="1383851"/>
    <lineage>
        <taxon>Archaea</taxon>
        <taxon>Methanobacteriati</taxon>
        <taxon>Methanobacteriota</taxon>
        <taxon>Stenosarchaea group</taxon>
        <taxon>Halobacteria</taxon>
        <taxon>Halobacteriales</taxon>
        <taxon>Haloferacaceae</taxon>
        <taxon>Halorubrum</taxon>
    </lineage>
</organism>
<feature type="region of interest" description="Disordered" evidence="1">
    <location>
        <begin position="1"/>
        <end position="21"/>
    </location>
</feature>
<dbReference type="EMBL" id="NHPJ01000072">
    <property type="protein sequence ID" value="OYR56969.1"/>
    <property type="molecule type" value="Genomic_DNA"/>
</dbReference>